<feature type="active site" description="Nucleophile" evidence="4">
    <location>
        <position position="379"/>
    </location>
</feature>
<dbReference type="InterPro" id="IPR033132">
    <property type="entry name" value="GH_1_N_CS"/>
</dbReference>
<dbReference type="FunFam" id="3.20.20.80:FF:000004">
    <property type="entry name" value="Beta-glucosidase 6-phospho-beta-glucosidase"/>
    <property type="match status" value="1"/>
</dbReference>
<dbReference type="InterPro" id="IPR018120">
    <property type="entry name" value="Glyco_hydro_1_AS"/>
</dbReference>
<evidence type="ECO:0000313" key="7">
    <source>
        <dbReference type="EMBL" id="PMC59128.1"/>
    </source>
</evidence>
<dbReference type="PRINTS" id="PR00131">
    <property type="entry name" value="GLHYDRLASE1"/>
</dbReference>
<comment type="caution">
    <text evidence="7">The sequence shown here is derived from an EMBL/GenBank/DDBJ whole genome shotgun (WGS) entry which is preliminary data.</text>
</comment>
<dbReference type="PROSITE" id="PS00572">
    <property type="entry name" value="GLYCOSYL_HYDROL_F1_1"/>
    <property type="match status" value="1"/>
</dbReference>
<reference evidence="7 8" key="1">
    <citation type="submission" date="2017-09" db="EMBL/GenBank/DDBJ databases">
        <title>Bacterial strain isolated from the female urinary microbiota.</title>
        <authorList>
            <person name="Thomas-White K."/>
            <person name="Kumar N."/>
            <person name="Forster S."/>
            <person name="Putonti C."/>
            <person name="Lawley T."/>
            <person name="Wolfe A.J."/>
        </authorList>
    </citation>
    <scope>NUCLEOTIDE SEQUENCE [LARGE SCALE GENOMIC DNA]</scope>
    <source>
        <strain evidence="7 8">UMB0852</strain>
    </source>
</reference>
<keyword evidence="2 6" id="KW-0378">Hydrolase</keyword>
<organism evidence="7 8">
    <name type="scientific">Dolosicoccus paucivorans</name>
    <dbReference type="NCBI Taxonomy" id="84521"/>
    <lineage>
        <taxon>Bacteria</taxon>
        <taxon>Bacillati</taxon>
        <taxon>Bacillota</taxon>
        <taxon>Bacilli</taxon>
        <taxon>Lactobacillales</taxon>
        <taxon>Aerococcaceae</taxon>
        <taxon>Dolosicoccus</taxon>
    </lineage>
</organism>
<dbReference type="GO" id="GO:0005829">
    <property type="term" value="C:cytosol"/>
    <property type="evidence" value="ECO:0007669"/>
    <property type="project" value="TreeGrafter"/>
</dbReference>
<dbReference type="GO" id="GO:0008422">
    <property type="term" value="F:beta-glucosidase activity"/>
    <property type="evidence" value="ECO:0007669"/>
    <property type="project" value="TreeGrafter"/>
</dbReference>
<dbReference type="AlphaFoldDB" id="A0A2N6SPY6"/>
<evidence type="ECO:0000256" key="1">
    <source>
        <dbReference type="ARBA" id="ARBA00010838"/>
    </source>
</evidence>
<dbReference type="SUPFAM" id="SSF51445">
    <property type="entry name" value="(Trans)glycosidases"/>
    <property type="match status" value="1"/>
</dbReference>
<dbReference type="Pfam" id="PF00232">
    <property type="entry name" value="Glyco_hydro_1"/>
    <property type="match status" value="1"/>
</dbReference>
<evidence type="ECO:0000256" key="5">
    <source>
        <dbReference type="RuleBase" id="RU003690"/>
    </source>
</evidence>
<evidence type="ECO:0000256" key="4">
    <source>
        <dbReference type="PROSITE-ProRule" id="PRU10055"/>
    </source>
</evidence>
<keyword evidence="8" id="KW-1185">Reference proteome</keyword>
<dbReference type="Gene3D" id="3.20.20.80">
    <property type="entry name" value="Glycosidases"/>
    <property type="match status" value="1"/>
</dbReference>
<dbReference type="InterPro" id="IPR001360">
    <property type="entry name" value="Glyco_hydro_1"/>
</dbReference>
<dbReference type="InterPro" id="IPR017853">
    <property type="entry name" value="GH"/>
</dbReference>
<protein>
    <submittedName>
        <fullName evidence="7">6-phospho-beta-glucosidase</fullName>
    </submittedName>
</protein>
<gene>
    <name evidence="7" type="ORF">CJ205_00020</name>
</gene>
<dbReference type="PROSITE" id="PS00653">
    <property type="entry name" value="GLYCOSYL_HYDROL_F1_2"/>
    <property type="match status" value="1"/>
</dbReference>
<sequence>MLKLPDNFLWGGAVAAHQIEGAWDVDGKGPGVIDVVTAGKAGHPRKITFDVKEDEYYPNHDAVDFYHRYKEDVALLAEMGFKSFRTSINWQRIYPKGDESTPNEAGLQFYDDLFDELLAHGIEPVITLTHFEIPLHLAKEYGGFKNRKVVDYFVKFAKTCFERYKDKVKYWMTFNEINNMMDYTNNLFLWTNAGFVLDGTEENPEEIVYNVTHNILVASAQAVIEGKKINPDFEIGAMISHVPIYPLKGTPENMMAAETTSRLRYFFPDVQVRGYYPSYMVKYWERNNISIDALSGDDQILRDGTVDYLGFSYYMSHAIDTELGKSEAERPNIHGQFPYQVDNPYIEASDWDWAIDPSGLRLVLNRLWERYQIPLFIVENGFGAVDKVEEDGSIRDTYRMKYMKAHIEEMIKAVDYDGVELWGYLPWGVIDLVSFTTGEMKKRYGMIYVDRDNEGNGTLNRSKKDSFNWYKKVIATNGQDLEIE</sequence>
<accession>A0A2N6SPY6</accession>
<evidence type="ECO:0000256" key="6">
    <source>
        <dbReference type="RuleBase" id="RU004468"/>
    </source>
</evidence>
<dbReference type="GO" id="GO:0016052">
    <property type="term" value="P:carbohydrate catabolic process"/>
    <property type="evidence" value="ECO:0007669"/>
    <property type="project" value="TreeGrafter"/>
</dbReference>
<name>A0A2N6SPY6_9LACT</name>
<dbReference type="NCBIfam" id="NF007154">
    <property type="entry name" value="PRK09589.1"/>
    <property type="match status" value="1"/>
</dbReference>
<keyword evidence="3 6" id="KW-0326">Glycosidase</keyword>
<dbReference type="Proteomes" id="UP000235682">
    <property type="component" value="Unassembled WGS sequence"/>
</dbReference>
<proteinExistence type="inferred from homology"/>
<evidence type="ECO:0000256" key="2">
    <source>
        <dbReference type="ARBA" id="ARBA00022801"/>
    </source>
</evidence>
<dbReference type="PANTHER" id="PTHR10353">
    <property type="entry name" value="GLYCOSYL HYDROLASE"/>
    <property type="match status" value="1"/>
</dbReference>
<dbReference type="PANTHER" id="PTHR10353:SF85">
    <property type="entry name" value="ARYL-PHOSPHO-BETA-D-GLUCOSIDASE BGLA"/>
    <property type="match status" value="1"/>
</dbReference>
<dbReference type="EMBL" id="PNHE01000001">
    <property type="protein sequence ID" value="PMC59128.1"/>
    <property type="molecule type" value="Genomic_DNA"/>
</dbReference>
<dbReference type="RefSeq" id="WP_102233246.1">
    <property type="nucleotide sequence ID" value="NZ_PNHE01000001.1"/>
</dbReference>
<evidence type="ECO:0000256" key="3">
    <source>
        <dbReference type="ARBA" id="ARBA00023295"/>
    </source>
</evidence>
<evidence type="ECO:0000313" key="8">
    <source>
        <dbReference type="Proteomes" id="UP000235682"/>
    </source>
</evidence>
<comment type="similarity">
    <text evidence="1 5">Belongs to the glycosyl hydrolase 1 family.</text>
</comment>